<comment type="caution">
    <text evidence="2">The sequence shown here is derived from an EMBL/GenBank/DDBJ whole genome shotgun (WGS) entry which is preliminary data.</text>
</comment>
<dbReference type="Proteomes" id="UP001237642">
    <property type="component" value="Unassembled WGS sequence"/>
</dbReference>
<accession>A0AAD8MGR4</accession>
<reference evidence="2" key="1">
    <citation type="submission" date="2023-02" db="EMBL/GenBank/DDBJ databases">
        <title>Genome of toxic invasive species Heracleum sosnowskyi carries increased number of genes despite the absence of recent whole-genome duplications.</title>
        <authorList>
            <person name="Schelkunov M."/>
            <person name="Shtratnikova V."/>
            <person name="Makarenko M."/>
            <person name="Klepikova A."/>
            <person name="Omelchenko D."/>
            <person name="Novikova G."/>
            <person name="Obukhova E."/>
            <person name="Bogdanov V."/>
            <person name="Penin A."/>
            <person name="Logacheva M."/>
        </authorList>
    </citation>
    <scope>NUCLEOTIDE SEQUENCE</scope>
    <source>
        <strain evidence="2">Hsosn_3</strain>
        <tissue evidence="2">Leaf</tissue>
    </source>
</reference>
<feature type="coiled-coil region" evidence="1">
    <location>
        <begin position="73"/>
        <end position="100"/>
    </location>
</feature>
<dbReference type="EMBL" id="JAUIZM010000007">
    <property type="protein sequence ID" value="KAK1372244.1"/>
    <property type="molecule type" value="Genomic_DNA"/>
</dbReference>
<keyword evidence="3" id="KW-1185">Reference proteome</keyword>
<evidence type="ECO:0000313" key="3">
    <source>
        <dbReference type="Proteomes" id="UP001237642"/>
    </source>
</evidence>
<dbReference type="AlphaFoldDB" id="A0AAD8MGR4"/>
<name>A0AAD8MGR4_9APIA</name>
<reference evidence="2" key="2">
    <citation type="submission" date="2023-05" db="EMBL/GenBank/DDBJ databases">
        <authorList>
            <person name="Schelkunov M.I."/>
        </authorList>
    </citation>
    <scope>NUCLEOTIDE SEQUENCE</scope>
    <source>
        <strain evidence="2">Hsosn_3</strain>
        <tissue evidence="2">Leaf</tissue>
    </source>
</reference>
<proteinExistence type="predicted"/>
<sequence length="147" mass="16981">MANNPWLQRYRLKIILLRNGNQNQKLKSKQRPQCSYVFIVTRMIRRPRPFSCIVYTFPSSFILKKRRNQMSLNHVLERYLLKLEDKVKQIQAEVDGQVNKKVQQNLASVLKKLGEANPNITINIEELCVTPTSDDDGTPITGGSSYC</sequence>
<evidence type="ECO:0000256" key="1">
    <source>
        <dbReference type="SAM" id="Coils"/>
    </source>
</evidence>
<gene>
    <name evidence="2" type="ORF">POM88_028437</name>
</gene>
<protein>
    <submittedName>
        <fullName evidence="2">Uncharacterized protein</fullName>
    </submittedName>
</protein>
<keyword evidence="1" id="KW-0175">Coiled coil</keyword>
<evidence type="ECO:0000313" key="2">
    <source>
        <dbReference type="EMBL" id="KAK1372244.1"/>
    </source>
</evidence>
<organism evidence="2 3">
    <name type="scientific">Heracleum sosnowskyi</name>
    <dbReference type="NCBI Taxonomy" id="360622"/>
    <lineage>
        <taxon>Eukaryota</taxon>
        <taxon>Viridiplantae</taxon>
        <taxon>Streptophyta</taxon>
        <taxon>Embryophyta</taxon>
        <taxon>Tracheophyta</taxon>
        <taxon>Spermatophyta</taxon>
        <taxon>Magnoliopsida</taxon>
        <taxon>eudicotyledons</taxon>
        <taxon>Gunneridae</taxon>
        <taxon>Pentapetalae</taxon>
        <taxon>asterids</taxon>
        <taxon>campanulids</taxon>
        <taxon>Apiales</taxon>
        <taxon>Apiaceae</taxon>
        <taxon>Apioideae</taxon>
        <taxon>apioid superclade</taxon>
        <taxon>Tordylieae</taxon>
        <taxon>Tordyliinae</taxon>
        <taxon>Heracleum</taxon>
    </lineage>
</organism>